<evidence type="ECO:0000313" key="3">
    <source>
        <dbReference type="EMBL" id="ETN40232.1"/>
    </source>
</evidence>
<dbReference type="GO" id="GO:0004526">
    <property type="term" value="F:ribonuclease P activity"/>
    <property type="evidence" value="ECO:0007669"/>
    <property type="project" value="TreeGrafter"/>
</dbReference>
<reference evidence="3 4" key="1">
    <citation type="submission" date="2013-03" db="EMBL/GenBank/DDBJ databases">
        <title>The Genome Sequence of Phialophora europaea CBS 101466.</title>
        <authorList>
            <consortium name="The Broad Institute Genomics Platform"/>
            <person name="Cuomo C."/>
            <person name="de Hoog S."/>
            <person name="Gorbushina A."/>
            <person name="Walker B."/>
            <person name="Young S.K."/>
            <person name="Zeng Q."/>
            <person name="Gargeya S."/>
            <person name="Fitzgerald M."/>
            <person name="Haas B."/>
            <person name="Abouelleil A."/>
            <person name="Allen A.W."/>
            <person name="Alvarado L."/>
            <person name="Arachchi H.M."/>
            <person name="Berlin A.M."/>
            <person name="Chapman S.B."/>
            <person name="Gainer-Dewar J."/>
            <person name="Goldberg J."/>
            <person name="Griggs A."/>
            <person name="Gujja S."/>
            <person name="Hansen M."/>
            <person name="Howarth C."/>
            <person name="Imamovic A."/>
            <person name="Ireland A."/>
            <person name="Larimer J."/>
            <person name="McCowan C."/>
            <person name="Murphy C."/>
            <person name="Pearson M."/>
            <person name="Poon T.W."/>
            <person name="Priest M."/>
            <person name="Roberts A."/>
            <person name="Saif S."/>
            <person name="Shea T."/>
            <person name="Sisk P."/>
            <person name="Sykes S."/>
            <person name="Wortman J."/>
            <person name="Nusbaum C."/>
            <person name="Birren B."/>
        </authorList>
    </citation>
    <scope>NUCLEOTIDE SEQUENCE [LARGE SCALE GENOMIC DNA]</scope>
    <source>
        <strain evidence="3 4">CBS 101466</strain>
    </source>
</reference>
<evidence type="ECO:0000256" key="1">
    <source>
        <dbReference type="SAM" id="MobiDB-lite"/>
    </source>
</evidence>
<dbReference type="GO" id="GO:0005655">
    <property type="term" value="C:nucleolar ribonuclease P complex"/>
    <property type="evidence" value="ECO:0007669"/>
    <property type="project" value="InterPro"/>
</dbReference>
<dbReference type="GO" id="GO:0000294">
    <property type="term" value="P:nuclear-transcribed mRNA catabolic process, RNase MRP-dependent"/>
    <property type="evidence" value="ECO:0007669"/>
    <property type="project" value="TreeGrafter"/>
</dbReference>
<dbReference type="GO" id="GO:0000172">
    <property type="term" value="C:ribonuclease MRP complex"/>
    <property type="evidence" value="ECO:0007669"/>
    <property type="project" value="InterPro"/>
</dbReference>
<evidence type="ECO:0000313" key="4">
    <source>
        <dbReference type="Proteomes" id="UP000030752"/>
    </source>
</evidence>
<gene>
    <name evidence="3" type="ORF">HMPREF1541_04508</name>
</gene>
<sequence length="180" mass="18844">MAKATTMPSLATPTTNTTNIGATTTTTTTTTTKTLRHPPYTYLHLRLTTLPSLSNNTSNSGHAPTTTTTPAQQPLDEITARQYLHAALSTALGLHGAAIGVDVLKVGVGVGAAGTAGQQQQHDEEGSSNNCWIRVPSEDADAVLAALVQWSGRGGVSWRIVGRGAWLGGLTGRRGRREVF</sequence>
<dbReference type="InParanoid" id="W2RUW1"/>
<dbReference type="InterPro" id="IPR020347">
    <property type="entry name" value="Pop8"/>
</dbReference>
<keyword evidence="4" id="KW-1185">Reference proteome</keyword>
<dbReference type="InterPro" id="IPR049128">
    <property type="entry name" value="Pop8-like_dom"/>
</dbReference>
<protein>
    <recommendedName>
        <fullName evidence="2">Ribonucleases P/MRP subunit Pop8-like domain-containing protein</fullName>
    </recommendedName>
</protein>
<feature type="domain" description="Ribonucleases P/MRP subunit Pop8-like" evidence="2">
    <location>
        <begin position="40"/>
        <end position="150"/>
    </location>
</feature>
<proteinExistence type="predicted"/>
<accession>W2RUW1</accession>
<feature type="region of interest" description="Disordered" evidence="1">
    <location>
        <begin position="51"/>
        <end position="71"/>
    </location>
</feature>
<dbReference type="GeneID" id="19971847"/>
<dbReference type="GO" id="GO:0034965">
    <property type="term" value="P:intronic box C/D snoRNA processing"/>
    <property type="evidence" value="ECO:0007669"/>
    <property type="project" value="TreeGrafter"/>
</dbReference>
<dbReference type="OrthoDB" id="5530243at2759"/>
<feature type="region of interest" description="Disordered" evidence="1">
    <location>
        <begin position="1"/>
        <end position="34"/>
    </location>
</feature>
<evidence type="ECO:0000259" key="2">
    <source>
        <dbReference type="Pfam" id="PF20976"/>
    </source>
</evidence>
<dbReference type="GO" id="GO:0008033">
    <property type="term" value="P:tRNA processing"/>
    <property type="evidence" value="ECO:0007669"/>
    <property type="project" value="InterPro"/>
</dbReference>
<dbReference type="Proteomes" id="UP000030752">
    <property type="component" value="Unassembled WGS sequence"/>
</dbReference>
<dbReference type="AlphaFoldDB" id="W2RUW1"/>
<dbReference type="RefSeq" id="XP_008717075.1">
    <property type="nucleotide sequence ID" value="XM_008718853.1"/>
</dbReference>
<dbReference type="eggNOG" id="ENOG502SCWV">
    <property type="taxonomic scope" value="Eukaryota"/>
</dbReference>
<dbReference type="EMBL" id="KB822720">
    <property type="protein sequence ID" value="ETN40232.1"/>
    <property type="molecule type" value="Genomic_DNA"/>
</dbReference>
<organism evidence="3 4">
    <name type="scientific">Cyphellophora europaea (strain CBS 101466)</name>
    <name type="common">Phialophora europaea</name>
    <dbReference type="NCBI Taxonomy" id="1220924"/>
    <lineage>
        <taxon>Eukaryota</taxon>
        <taxon>Fungi</taxon>
        <taxon>Dikarya</taxon>
        <taxon>Ascomycota</taxon>
        <taxon>Pezizomycotina</taxon>
        <taxon>Eurotiomycetes</taxon>
        <taxon>Chaetothyriomycetidae</taxon>
        <taxon>Chaetothyriales</taxon>
        <taxon>Cyphellophoraceae</taxon>
        <taxon>Cyphellophora</taxon>
    </lineage>
</organism>
<dbReference type="PANTHER" id="PTHR28173:SF1">
    <property type="entry name" value="RIBONUCLEASES P_MRP PROTEIN SUBUNIT POP8"/>
    <property type="match status" value="1"/>
</dbReference>
<dbReference type="PANTHER" id="PTHR28173">
    <property type="entry name" value="RIBONUCLEASES P/MRP PROTEIN SUBUNIT POP8"/>
    <property type="match status" value="1"/>
</dbReference>
<dbReference type="STRING" id="1220924.W2RUW1"/>
<dbReference type="HOGENOM" id="CLU_115053_1_1_1"/>
<dbReference type="Pfam" id="PF20976">
    <property type="entry name" value="Pop8"/>
    <property type="match status" value="1"/>
</dbReference>
<feature type="compositionally biased region" description="Low complexity" evidence="1">
    <location>
        <begin position="1"/>
        <end position="33"/>
    </location>
</feature>
<dbReference type="VEuPathDB" id="FungiDB:HMPREF1541_04508"/>
<dbReference type="GO" id="GO:0000171">
    <property type="term" value="F:ribonuclease MRP activity"/>
    <property type="evidence" value="ECO:0007669"/>
    <property type="project" value="TreeGrafter"/>
</dbReference>
<name>W2RUW1_CYPE1</name>